<evidence type="ECO:0000313" key="1">
    <source>
        <dbReference type="EMBL" id="RLN11569.1"/>
    </source>
</evidence>
<dbReference type="InterPro" id="IPR036691">
    <property type="entry name" value="Endo/exonu/phosph_ase_sf"/>
</dbReference>
<evidence type="ECO:0000313" key="2">
    <source>
        <dbReference type="Proteomes" id="UP000275267"/>
    </source>
</evidence>
<accession>A0A3L6RYR4</accession>
<dbReference type="AlphaFoldDB" id="A0A3L6RYR4"/>
<name>A0A3L6RYR4_PANMI</name>
<dbReference type="SUPFAM" id="SSF56219">
    <property type="entry name" value="DNase I-like"/>
    <property type="match status" value="1"/>
</dbReference>
<dbReference type="Gene3D" id="3.60.10.10">
    <property type="entry name" value="Endonuclease/exonuclease/phosphatase"/>
    <property type="match status" value="1"/>
</dbReference>
<dbReference type="EMBL" id="PQIB02000006">
    <property type="protein sequence ID" value="RLN11569.1"/>
    <property type="molecule type" value="Genomic_DNA"/>
</dbReference>
<dbReference type="PANTHER" id="PTHR35218">
    <property type="entry name" value="RNASE H DOMAIN-CONTAINING PROTEIN"/>
    <property type="match status" value="1"/>
</dbReference>
<keyword evidence="2" id="KW-1185">Reference proteome</keyword>
<dbReference type="PANTHER" id="PTHR35218:SF10">
    <property type="entry name" value="ENDONUCLEASE_EXONUCLEASE_PHOSPHATASE DOMAIN-CONTAINING PROTEIN"/>
    <property type="match status" value="1"/>
</dbReference>
<reference evidence="2" key="1">
    <citation type="journal article" date="2019" name="Nat. Commun.">
        <title>The genome of broomcorn millet.</title>
        <authorList>
            <person name="Zou C."/>
            <person name="Miki D."/>
            <person name="Li D."/>
            <person name="Tang Q."/>
            <person name="Xiao L."/>
            <person name="Rajput S."/>
            <person name="Deng P."/>
            <person name="Jia W."/>
            <person name="Huang R."/>
            <person name="Zhang M."/>
            <person name="Sun Y."/>
            <person name="Hu J."/>
            <person name="Fu X."/>
            <person name="Schnable P.S."/>
            <person name="Li F."/>
            <person name="Zhang H."/>
            <person name="Feng B."/>
            <person name="Zhu X."/>
            <person name="Liu R."/>
            <person name="Schnable J.C."/>
            <person name="Zhu J.-K."/>
            <person name="Zhang H."/>
        </authorList>
    </citation>
    <scope>NUCLEOTIDE SEQUENCE [LARGE SCALE GENOMIC DNA]</scope>
</reference>
<proteinExistence type="predicted"/>
<dbReference type="OrthoDB" id="670418at2759"/>
<dbReference type="Proteomes" id="UP000275267">
    <property type="component" value="Unassembled WGS sequence"/>
</dbReference>
<organism evidence="1 2">
    <name type="scientific">Panicum miliaceum</name>
    <name type="common">Proso millet</name>
    <name type="synonym">Broomcorn millet</name>
    <dbReference type="NCBI Taxonomy" id="4540"/>
    <lineage>
        <taxon>Eukaryota</taxon>
        <taxon>Viridiplantae</taxon>
        <taxon>Streptophyta</taxon>
        <taxon>Embryophyta</taxon>
        <taxon>Tracheophyta</taxon>
        <taxon>Spermatophyta</taxon>
        <taxon>Magnoliopsida</taxon>
        <taxon>Liliopsida</taxon>
        <taxon>Poales</taxon>
        <taxon>Poaceae</taxon>
        <taxon>PACMAD clade</taxon>
        <taxon>Panicoideae</taxon>
        <taxon>Panicodae</taxon>
        <taxon>Paniceae</taxon>
        <taxon>Panicinae</taxon>
        <taxon>Panicum</taxon>
        <taxon>Panicum sect. Panicum</taxon>
    </lineage>
</organism>
<evidence type="ECO:0008006" key="3">
    <source>
        <dbReference type="Google" id="ProtNLM"/>
    </source>
</evidence>
<comment type="caution">
    <text evidence="1">The sequence shown here is derived from an EMBL/GenBank/DDBJ whole genome shotgun (WGS) entry which is preliminary data.</text>
</comment>
<gene>
    <name evidence="1" type="ORF">C2845_PM09G23950</name>
</gene>
<sequence>MKIIAWNFRGLGNGRAVRSLLKMQKAEEPDILFLSETKLDCNRIKGLRWQLGLTNMMVKDCEGQSGGLAIFWRTGVNFHSRTTSRLYIDGDIVEEDGFIWRLTGFYGEPRTD</sequence>
<protein>
    <recommendedName>
        <fullName evidence="3">Endonuclease/exonuclease/phosphatase domain-containing protein</fullName>
    </recommendedName>
</protein>